<evidence type="ECO:0000313" key="7">
    <source>
        <dbReference type="EMBL" id="MFN6541728.1"/>
    </source>
</evidence>
<dbReference type="PANTHER" id="PTHR46696">
    <property type="entry name" value="P450, PUTATIVE (EUROFUNG)-RELATED"/>
    <property type="match status" value="1"/>
</dbReference>
<dbReference type="CDD" id="cd20629">
    <property type="entry name" value="P450_pinF1-like"/>
    <property type="match status" value="1"/>
</dbReference>
<dbReference type="InterPro" id="IPR036396">
    <property type="entry name" value="Cyt_P450_sf"/>
</dbReference>
<evidence type="ECO:0000256" key="5">
    <source>
        <dbReference type="ARBA" id="ARBA00023004"/>
    </source>
</evidence>
<name>A0ABW9L195_9MYCO</name>
<dbReference type="RefSeq" id="WP_409542433.1">
    <property type="nucleotide sequence ID" value="NZ_JBKBDD010000001.1"/>
</dbReference>
<dbReference type="InterPro" id="IPR001128">
    <property type="entry name" value="Cyt_P450"/>
</dbReference>
<keyword evidence="2" id="KW-0349">Heme</keyword>
<evidence type="ECO:0000256" key="1">
    <source>
        <dbReference type="ARBA" id="ARBA00010617"/>
    </source>
</evidence>
<sequence length="406" mass="45807">MGSEVQDLTVDEPVDDTPTLLRDPYPTFARHRARHGVFRGSVMDWSKTPESLLPEHQFAAVSFDAVNTVFRDGKSFNSKIYDNTIGLFIGPSILAMEGKTHRDHRNLVSAAFKSRSLQRWEPEVVRPICEALVDEFIESGSADLVRDFTFEFPTRVISKLLGLPEEDLPWFRQRAVELISYTVKYKRAFEASAALKDYFLGQIDLRRSHPTDDIIGDLVTAEIDGEKLTDEAIYSFLRLLLPAGLETTYRSSGNLIYLLLTHPEQFAAAQADHELIGQAIEEGLRYETPLTTVQRSTTQDVELDGVALPAGAVIDVCMGSANRDESRWERPEEFDIFRKRVPHITFAAGEHTCMGLHLARMETRVAMESLLSRVRNLKLVTDGDPHIFGQPFRSPTAIPVTFEPIR</sequence>
<comment type="similarity">
    <text evidence="1">Belongs to the cytochrome P450 family.</text>
</comment>
<dbReference type="Pfam" id="PF00067">
    <property type="entry name" value="p450"/>
    <property type="match status" value="1"/>
</dbReference>
<reference evidence="7 8" key="1">
    <citation type="submission" date="2024-12" db="EMBL/GenBank/DDBJ databases">
        <title>The coexistence of Mycolicibacterium septicum and Mycolicibacterium nivoides in clinical samples.</title>
        <authorList>
            <person name="Wang C."/>
            <person name="Feng Y."/>
            <person name="Zong Z."/>
        </authorList>
    </citation>
    <scope>NUCLEOTIDE SEQUENCE [LARGE SCALE GENOMIC DNA]</scope>
    <source>
        <strain evidence="7 8">120309</strain>
    </source>
</reference>
<dbReference type="Proteomes" id="UP001635816">
    <property type="component" value="Unassembled WGS sequence"/>
</dbReference>
<evidence type="ECO:0000256" key="6">
    <source>
        <dbReference type="ARBA" id="ARBA00023033"/>
    </source>
</evidence>
<keyword evidence="6" id="KW-0503">Monooxygenase</keyword>
<organism evidence="7 8">
    <name type="scientific">Mycolicibacterium nivoides</name>
    <dbReference type="NCBI Taxonomy" id="2487344"/>
    <lineage>
        <taxon>Bacteria</taxon>
        <taxon>Bacillati</taxon>
        <taxon>Actinomycetota</taxon>
        <taxon>Actinomycetes</taxon>
        <taxon>Mycobacteriales</taxon>
        <taxon>Mycobacteriaceae</taxon>
        <taxon>Mycolicibacterium</taxon>
    </lineage>
</organism>
<evidence type="ECO:0000256" key="3">
    <source>
        <dbReference type="ARBA" id="ARBA00022723"/>
    </source>
</evidence>
<dbReference type="EMBL" id="JBKBDD010000001">
    <property type="protein sequence ID" value="MFN6541728.1"/>
    <property type="molecule type" value="Genomic_DNA"/>
</dbReference>
<comment type="caution">
    <text evidence="7">The sequence shown here is derived from an EMBL/GenBank/DDBJ whole genome shotgun (WGS) entry which is preliminary data.</text>
</comment>
<protein>
    <submittedName>
        <fullName evidence="7">Cytochrome P450</fullName>
    </submittedName>
</protein>
<proteinExistence type="inferred from homology"/>
<gene>
    <name evidence="7" type="ORF">ACK4CT_00915</name>
</gene>
<dbReference type="InterPro" id="IPR002397">
    <property type="entry name" value="Cyt_P450_B"/>
</dbReference>
<dbReference type="Gene3D" id="1.10.630.10">
    <property type="entry name" value="Cytochrome P450"/>
    <property type="match status" value="1"/>
</dbReference>
<dbReference type="PANTHER" id="PTHR46696:SF3">
    <property type="entry name" value="PULCHERRIMINIC ACID SYNTHASE"/>
    <property type="match status" value="1"/>
</dbReference>
<keyword evidence="5" id="KW-0408">Iron</keyword>
<accession>A0ABW9L195</accession>
<evidence type="ECO:0000256" key="4">
    <source>
        <dbReference type="ARBA" id="ARBA00023002"/>
    </source>
</evidence>
<dbReference type="PRINTS" id="PR00359">
    <property type="entry name" value="BP450"/>
</dbReference>
<dbReference type="SUPFAM" id="SSF48264">
    <property type="entry name" value="Cytochrome P450"/>
    <property type="match status" value="1"/>
</dbReference>
<keyword evidence="4" id="KW-0560">Oxidoreductase</keyword>
<evidence type="ECO:0000256" key="2">
    <source>
        <dbReference type="ARBA" id="ARBA00022617"/>
    </source>
</evidence>
<evidence type="ECO:0000313" key="8">
    <source>
        <dbReference type="Proteomes" id="UP001635816"/>
    </source>
</evidence>
<keyword evidence="3" id="KW-0479">Metal-binding</keyword>
<keyword evidence="8" id="KW-1185">Reference proteome</keyword>